<keyword evidence="2" id="KW-0813">Transport</keyword>
<dbReference type="InterPro" id="IPR006153">
    <property type="entry name" value="Cation/H_exchanger_TM"/>
</dbReference>
<name>A0ABY9J1F7_9ACTN</name>
<feature type="transmembrane region" description="Helical" evidence="8">
    <location>
        <begin position="295"/>
        <end position="315"/>
    </location>
</feature>
<evidence type="ECO:0000256" key="3">
    <source>
        <dbReference type="ARBA" id="ARBA00022449"/>
    </source>
</evidence>
<evidence type="ECO:0000256" key="1">
    <source>
        <dbReference type="ARBA" id="ARBA00004651"/>
    </source>
</evidence>
<sequence>MTLAHGIYVAAGIGILLAAVLPPVVHRRPFSLPMVFLVAGAAIALLPFDVPVVDPVRDRVWVEHVTEVCVIVSLMGAGLAIDRPFGWRAWAGAWRFLGVALPLTIAAMGVLSWWLMEWPPAVALLLAAALSPTDPVLAAEVRVGEPTSGEDEEDEEEVRFTLTSEAGLNDGLAMPFVLAAIALATAAGDGWSADWTGHWLLADVLLRAVIGLIAGVALGRLLGWLFFRSRHVRLAHRMEGFTALGATFTAYGITELVHGYGFLAVFVAACTIRAAERNHGYHQVLHGFSEQIERLLTAVLLFLLGGYLVADGLSILGPRGALLGIALIIVIRPLAGAAAQLGFPSGRRERAVTALFGIRGIGSLFYLAYALGEGPFARYADELWAVVAFTILASVLLHGATATPVIRYLDRQGSQPRGHSERSPSSH</sequence>
<dbReference type="PANTHER" id="PTHR32507:SF8">
    <property type="entry name" value="CNH1P"/>
    <property type="match status" value="1"/>
</dbReference>
<evidence type="ECO:0000256" key="8">
    <source>
        <dbReference type="SAM" id="Phobius"/>
    </source>
</evidence>
<keyword evidence="4 8" id="KW-0812">Transmembrane</keyword>
<evidence type="ECO:0000313" key="10">
    <source>
        <dbReference type="EMBL" id="WLQ61523.1"/>
    </source>
</evidence>
<keyword evidence="7 8" id="KW-0472">Membrane</keyword>
<organism evidence="10 11">
    <name type="scientific">Streptomyces poriferorum</name>
    <dbReference type="NCBI Taxonomy" id="2798799"/>
    <lineage>
        <taxon>Bacteria</taxon>
        <taxon>Bacillati</taxon>
        <taxon>Actinomycetota</taxon>
        <taxon>Actinomycetes</taxon>
        <taxon>Kitasatosporales</taxon>
        <taxon>Streptomycetaceae</taxon>
        <taxon>Streptomyces</taxon>
    </lineage>
</organism>
<feature type="domain" description="Cation/H+ exchanger transmembrane" evidence="9">
    <location>
        <begin position="16"/>
        <end position="406"/>
    </location>
</feature>
<keyword evidence="11" id="KW-1185">Reference proteome</keyword>
<feature type="transmembrane region" description="Helical" evidence="8">
    <location>
        <begin position="30"/>
        <end position="48"/>
    </location>
</feature>
<evidence type="ECO:0000256" key="5">
    <source>
        <dbReference type="ARBA" id="ARBA00022989"/>
    </source>
</evidence>
<keyword evidence="3" id="KW-0050">Antiport</keyword>
<evidence type="ECO:0000256" key="4">
    <source>
        <dbReference type="ARBA" id="ARBA00022692"/>
    </source>
</evidence>
<evidence type="ECO:0000313" key="11">
    <source>
        <dbReference type="Proteomes" id="UP001235744"/>
    </source>
</evidence>
<keyword evidence="5 8" id="KW-1133">Transmembrane helix</keyword>
<dbReference type="EMBL" id="CP120988">
    <property type="protein sequence ID" value="WLQ61523.1"/>
    <property type="molecule type" value="Genomic_DNA"/>
</dbReference>
<keyword evidence="6" id="KW-0406">Ion transport</keyword>
<evidence type="ECO:0000259" key="9">
    <source>
        <dbReference type="Pfam" id="PF00999"/>
    </source>
</evidence>
<dbReference type="Pfam" id="PF00999">
    <property type="entry name" value="Na_H_Exchanger"/>
    <property type="match status" value="1"/>
</dbReference>
<feature type="transmembrane region" description="Helical" evidence="8">
    <location>
        <begin position="351"/>
        <end position="371"/>
    </location>
</feature>
<feature type="transmembrane region" description="Helical" evidence="8">
    <location>
        <begin position="321"/>
        <end position="339"/>
    </location>
</feature>
<proteinExistence type="predicted"/>
<evidence type="ECO:0000256" key="7">
    <source>
        <dbReference type="ARBA" id="ARBA00023136"/>
    </source>
</evidence>
<feature type="transmembrane region" description="Helical" evidence="8">
    <location>
        <begin position="60"/>
        <end position="81"/>
    </location>
</feature>
<evidence type="ECO:0000256" key="2">
    <source>
        <dbReference type="ARBA" id="ARBA00022448"/>
    </source>
</evidence>
<dbReference type="Proteomes" id="UP001235744">
    <property type="component" value="Chromosome"/>
</dbReference>
<gene>
    <name evidence="10" type="ORF">P8A19_01205</name>
</gene>
<feature type="transmembrane region" description="Helical" evidence="8">
    <location>
        <begin position="257"/>
        <end position="275"/>
    </location>
</feature>
<feature type="transmembrane region" description="Helical" evidence="8">
    <location>
        <begin position="204"/>
        <end position="227"/>
    </location>
</feature>
<feature type="transmembrane region" description="Helical" evidence="8">
    <location>
        <begin position="93"/>
        <end position="116"/>
    </location>
</feature>
<feature type="transmembrane region" description="Helical" evidence="8">
    <location>
        <begin position="172"/>
        <end position="192"/>
    </location>
</feature>
<feature type="transmembrane region" description="Helical" evidence="8">
    <location>
        <begin position="383"/>
        <end position="409"/>
    </location>
</feature>
<dbReference type="RefSeq" id="WP_306106284.1">
    <property type="nucleotide sequence ID" value="NZ_CP120988.1"/>
</dbReference>
<dbReference type="PANTHER" id="PTHR32507">
    <property type="entry name" value="NA(+)/H(+) ANTIPORTER 1"/>
    <property type="match status" value="1"/>
</dbReference>
<accession>A0ABY9J1F7</accession>
<reference evidence="10 11" key="1">
    <citation type="submission" date="2023-03" db="EMBL/GenBank/DDBJ databases">
        <title>Isolation and description of six Streptomyces strains from soil environments, able to metabolize different microbial glucans.</title>
        <authorList>
            <person name="Widen T."/>
            <person name="Larsbrink J."/>
        </authorList>
    </citation>
    <scope>NUCLEOTIDE SEQUENCE [LARGE SCALE GENOMIC DNA]</scope>
    <source>
        <strain evidence="10 11">Alt2</strain>
    </source>
</reference>
<feature type="transmembrane region" description="Helical" evidence="8">
    <location>
        <begin position="6"/>
        <end position="25"/>
    </location>
</feature>
<evidence type="ECO:0000256" key="6">
    <source>
        <dbReference type="ARBA" id="ARBA00023065"/>
    </source>
</evidence>
<comment type="subcellular location">
    <subcellularLocation>
        <location evidence="1">Cell membrane</location>
        <topology evidence="1">Multi-pass membrane protein</topology>
    </subcellularLocation>
</comment>
<protein>
    <submittedName>
        <fullName evidence="10">Cation:proton antiporter</fullName>
    </submittedName>
</protein>